<evidence type="ECO:0000256" key="1">
    <source>
        <dbReference type="SAM" id="MobiDB-lite"/>
    </source>
</evidence>
<feature type="compositionally biased region" description="Basic and acidic residues" evidence="1">
    <location>
        <begin position="61"/>
        <end position="74"/>
    </location>
</feature>
<dbReference type="EMBL" id="JAHHIF010000008">
    <property type="protein sequence ID" value="MBW4544392.1"/>
    <property type="molecule type" value="Genomic_DNA"/>
</dbReference>
<organism evidence="2 3">
    <name type="scientific">Symplocastrum torsivum CPER-KK1</name>
    <dbReference type="NCBI Taxonomy" id="450513"/>
    <lineage>
        <taxon>Bacteria</taxon>
        <taxon>Bacillati</taxon>
        <taxon>Cyanobacteriota</taxon>
        <taxon>Cyanophyceae</taxon>
        <taxon>Oscillatoriophycideae</taxon>
        <taxon>Oscillatoriales</taxon>
        <taxon>Microcoleaceae</taxon>
        <taxon>Symplocastrum</taxon>
    </lineage>
</organism>
<sequence>MTYFEKLHPWCVIRPLPNLQRLVVARCRRRSDAESLVQVVGRLVPSVPYTIVFDPMPEPEDNSKISDRSVPEEI</sequence>
<reference evidence="2" key="1">
    <citation type="submission" date="2021-05" db="EMBL/GenBank/DDBJ databases">
        <authorList>
            <person name="Pietrasiak N."/>
            <person name="Ward R."/>
            <person name="Stajich J.E."/>
            <person name="Kurbessoian T."/>
        </authorList>
    </citation>
    <scope>NUCLEOTIDE SEQUENCE</scope>
    <source>
        <strain evidence="2">CPER-KK1</strain>
    </source>
</reference>
<evidence type="ECO:0000313" key="2">
    <source>
        <dbReference type="EMBL" id="MBW4544392.1"/>
    </source>
</evidence>
<dbReference type="Proteomes" id="UP000753908">
    <property type="component" value="Unassembled WGS sequence"/>
</dbReference>
<reference evidence="2" key="2">
    <citation type="journal article" date="2022" name="Microbiol. Resour. Announc.">
        <title>Metagenome Sequencing to Explore Phylogenomics of Terrestrial Cyanobacteria.</title>
        <authorList>
            <person name="Ward R.D."/>
            <person name="Stajich J.E."/>
            <person name="Johansen J.R."/>
            <person name="Huntemann M."/>
            <person name="Clum A."/>
            <person name="Foster B."/>
            <person name="Foster B."/>
            <person name="Roux S."/>
            <person name="Palaniappan K."/>
            <person name="Varghese N."/>
            <person name="Mukherjee S."/>
            <person name="Reddy T.B.K."/>
            <person name="Daum C."/>
            <person name="Copeland A."/>
            <person name="Chen I.A."/>
            <person name="Ivanova N.N."/>
            <person name="Kyrpides N.C."/>
            <person name="Shapiro N."/>
            <person name="Eloe-Fadrosh E.A."/>
            <person name="Pietrasiak N."/>
        </authorList>
    </citation>
    <scope>NUCLEOTIDE SEQUENCE</scope>
    <source>
        <strain evidence="2">CPER-KK1</strain>
    </source>
</reference>
<gene>
    <name evidence="2" type="ORF">KME25_08120</name>
</gene>
<protein>
    <submittedName>
        <fullName evidence="2">Uncharacterized protein</fullName>
    </submittedName>
</protein>
<evidence type="ECO:0000313" key="3">
    <source>
        <dbReference type="Proteomes" id="UP000753908"/>
    </source>
</evidence>
<comment type="caution">
    <text evidence="2">The sequence shown here is derived from an EMBL/GenBank/DDBJ whole genome shotgun (WGS) entry which is preliminary data.</text>
</comment>
<dbReference type="AlphaFoldDB" id="A0A951U930"/>
<accession>A0A951U930</accession>
<feature type="region of interest" description="Disordered" evidence="1">
    <location>
        <begin position="54"/>
        <end position="74"/>
    </location>
</feature>
<proteinExistence type="predicted"/>
<name>A0A951U930_9CYAN</name>